<gene>
    <name evidence="1" type="ORF">MTR67_034516</name>
</gene>
<dbReference type="Proteomes" id="UP001234989">
    <property type="component" value="Chromosome 8"/>
</dbReference>
<evidence type="ECO:0000313" key="2">
    <source>
        <dbReference type="Proteomes" id="UP001234989"/>
    </source>
</evidence>
<keyword evidence="2" id="KW-1185">Reference proteome</keyword>
<name>A0AAF0ZIS7_SOLVR</name>
<protein>
    <submittedName>
        <fullName evidence="1">Uncharacterized protein</fullName>
    </submittedName>
</protein>
<accession>A0AAF0ZIS7</accession>
<sequence length="26" mass="3151">MRNGKLISYASKQHKIHEKNYLTYNL</sequence>
<dbReference type="EMBL" id="CP133619">
    <property type="protein sequence ID" value="WMV41131.1"/>
    <property type="molecule type" value="Genomic_DNA"/>
</dbReference>
<evidence type="ECO:0000313" key="1">
    <source>
        <dbReference type="EMBL" id="WMV41131.1"/>
    </source>
</evidence>
<proteinExistence type="predicted"/>
<organism evidence="1 2">
    <name type="scientific">Solanum verrucosum</name>
    <dbReference type="NCBI Taxonomy" id="315347"/>
    <lineage>
        <taxon>Eukaryota</taxon>
        <taxon>Viridiplantae</taxon>
        <taxon>Streptophyta</taxon>
        <taxon>Embryophyta</taxon>
        <taxon>Tracheophyta</taxon>
        <taxon>Spermatophyta</taxon>
        <taxon>Magnoliopsida</taxon>
        <taxon>eudicotyledons</taxon>
        <taxon>Gunneridae</taxon>
        <taxon>Pentapetalae</taxon>
        <taxon>asterids</taxon>
        <taxon>lamiids</taxon>
        <taxon>Solanales</taxon>
        <taxon>Solanaceae</taxon>
        <taxon>Solanoideae</taxon>
        <taxon>Solaneae</taxon>
        <taxon>Solanum</taxon>
    </lineage>
</organism>
<reference evidence="1" key="1">
    <citation type="submission" date="2023-08" db="EMBL/GenBank/DDBJ databases">
        <title>A de novo genome assembly of Solanum verrucosum Schlechtendal, a Mexican diploid species geographically isolated from the other diploid A-genome species in potato relatives.</title>
        <authorList>
            <person name="Hosaka K."/>
        </authorList>
    </citation>
    <scope>NUCLEOTIDE SEQUENCE</scope>
    <source>
        <tissue evidence="1">Young leaves</tissue>
    </source>
</reference>
<dbReference type="AlphaFoldDB" id="A0AAF0ZIS7"/>